<dbReference type="Gene3D" id="1.10.10.10">
    <property type="entry name" value="Winged helix-like DNA-binding domain superfamily/Winged helix DNA-binding domain"/>
    <property type="match status" value="1"/>
</dbReference>
<dbReference type="InterPro" id="IPR013324">
    <property type="entry name" value="RNA_pol_sigma_r3/r4-like"/>
</dbReference>
<feature type="domain" description="RNA polymerase sigma-70 region 2" evidence="5">
    <location>
        <begin position="29"/>
        <end position="95"/>
    </location>
</feature>
<sequence length="193" mass="22102">MRLGIDKSKPIEDLIQGCLDNSQRAQRDLYDRYSSLMFSICLRYVGDTAQAEDIMIAGFMKIFANIKQFLGKGSFEGWMRRIMVNEALAFIRKNKSMYLEVDIQVADYEPDYGLLGDRLEADDLMRLVNDLPVGYKTIFNLYAIEGYAHKEIADMLGISVNTSKSQLSRARTLLQSKLIESERILNNKAINHE</sequence>
<evidence type="ECO:0000256" key="2">
    <source>
        <dbReference type="ARBA" id="ARBA00023015"/>
    </source>
</evidence>
<dbReference type="PANTHER" id="PTHR43133:SF46">
    <property type="entry name" value="RNA POLYMERASE SIGMA-70 FACTOR ECF SUBFAMILY"/>
    <property type="match status" value="1"/>
</dbReference>
<proteinExistence type="inferred from homology"/>
<dbReference type="InterPro" id="IPR014284">
    <property type="entry name" value="RNA_pol_sigma-70_dom"/>
</dbReference>
<dbReference type="InterPro" id="IPR036388">
    <property type="entry name" value="WH-like_DNA-bd_sf"/>
</dbReference>
<dbReference type="Pfam" id="PF04542">
    <property type="entry name" value="Sigma70_r2"/>
    <property type="match status" value="1"/>
</dbReference>
<comment type="caution">
    <text evidence="7">The sequence shown here is derived from an EMBL/GenBank/DDBJ whole genome shotgun (WGS) entry which is preliminary data.</text>
</comment>
<dbReference type="PANTHER" id="PTHR43133">
    <property type="entry name" value="RNA POLYMERASE ECF-TYPE SIGMA FACTO"/>
    <property type="match status" value="1"/>
</dbReference>
<dbReference type="NCBIfam" id="TIGR02937">
    <property type="entry name" value="sigma70-ECF"/>
    <property type="match status" value="1"/>
</dbReference>
<dbReference type="InterPro" id="IPR013249">
    <property type="entry name" value="RNA_pol_sigma70_r4_t2"/>
</dbReference>
<evidence type="ECO:0000313" key="7">
    <source>
        <dbReference type="EMBL" id="MDN5215432.1"/>
    </source>
</evidence>
<keyword evidence="2" id="KW-0805">Transcription regulation</keyword>
<dbReference type="Proteomes" id="UP001172083">
    <property type="component" value="Unassembled WGS sequence"/>
</dbReference>
<evidence type="ECO:0000313" key="8">
    <source>
        <dbReference type="Proteomes" id="UP001172083"/>
    </source>
</evidence>
<organism evidence="7 8">
    <name type="scientific">Agaribacillus aureus</name>
    <dbReference type="NCBI Taxonomy" id="3051825"/>
    <lineage>
        <taxon>Bacteria</taxon>
        <taxon>Pseudomonadati</taxon>
        <taxon>Bacteroidota</taxon>
        <taxon>Cytophagia</taxon>
        <taxon>Cytophagales</taxon>
        <taxon>Splendidivirgaceae</taxon>
        <taxon>Agaribacillus</taxon>
    </lineage>
</organism>
<gene>
    <name evidence="7" type="ORF">QQ020_25355</name>
</gene>
<dbReference type="Gene3D" id="1.10.1740.10">
    <property type="match status" value="1"/>
</dbReference>
<keyword evidence="4" id="KW-0804">Transcription</keyword>
<evidence type="ECO:0000256" key="4">
    <source>
        <dbReference type="ARBA" id="ARBA00023163"/>
    </source>
</evidence>
<dbReference type="SUPFAM" id="SSF88946">
    <property type="entry name" value="Sigma2 domain of RNA polymerase sigma factors"/>
    <property type="match status" value="1"/>
</dbReference>
<accession>A0ABT8LEN6</accession>
<keyword evidence="8" id="KW-1185">Reference proteome</keyword>
<dbReference type="Pfam" id="PF08281">
    <property type="entry name" value="Sigma70_r4_2"/>
    <property type="match status" value="1"/>
</dbReference>
<evidence type="ECO:0000256" key="3">
    <source>
        <dbReference type="ARBA" id="ARBA00023082"/>
    </source>
</evidence>
<name>A0ABT8LEN6_9BACT</name>
<dbReference type="InterPro" id="IPR039425">
    <property type="entry name" value="RNA_pol_sigma-70-like"/>
</dbReference>
<dbReference type="CDD" id="cd06171">
    <property type="entry name" value="Sigma70_r4"/>
    <property type="match status" value="1"/>
</dbReference>
<dbReference type="EMBL" id="JAUJEB010000006">
    <property type="protein sequence ID" value="MDN5215432.1"/>
    <property type="molecule type" value="Genomic_DNA"/>
</dbReference>
<reference evidence="7" key="1">
    <citation type="submission" date="2023-06" db="EMBL/GenBank/DDBJ databases">
        <title>Genomic of Agaribacillus aureum.</title>
        <authorList>
            <person name="Wang G."/>
        </authorList>
    </citation>
    <scope>NUCLEOTIDE SEQUENCE</scope>
    <source>
        <strain evidence="7">BMA12</strain>
    </source>
</reference>
<comment type="similarity">
    <text evidence="1">Belongs to the sigma-70 factor family. ECF subfamily.</text>
</comment>
<feature type="domain" description="RNA polymerase sigma factor 70 region 4 type 2" evidence="6">
    <location>
        <begin position="123"/>
        <end position="173"/>
    </location>
</feature>
<dbReference type="SUPFAM" id="SSF88659">
    <property type="entry name" value="Sigma3 and sigma4 domains of RNA polymerase sigma factors"/>
    <property type="match status" value="1"/>
</dbReference>
<dbReference type="InterPro" id="IPR007627">
    <property type="entry name" value="RNA_pol_sigma70_r2"/>
</dbReference>
<dbReference type="RefSeq" id="WP_346760762.1">
    <property type="nucleotide sequence ID" value="NZ_JAUJEB010000006.1"/>
</dbReference>
<dbReference type="InterPro" id="IPR013325">
    <property type="entry name" value="RNA_pol_sigma_r2"/>
</dbReference>
<evidence type="ECO:0000259" key="5">
    <source>
        <dbReference type="Pfam" id="PF04542"/>
    </source>
</evidence>
<protein>
    <submittedName>
        <fullName evidence="7">Sigma-70 family RNA polymerase sigma factor</fullName>
    </submittedName>
</protein>
<evidence type="ECO:0000256" key="1">
    <source>
        <dbReference type="ARBA" id="ARBA00010641"/>
    </source>
</evidence>
<keyword evidence="3" id="KW-0731">Sigma factor</keyword>
<evidence type="ECO:0000259" key="6">
    <source>
        <dbReference type="Pfam" id="PF08281"/>
    </source>
</evidence>